<comment type="caution">
    <text evidence="2">The sequence shown here is derived from an EMBL/GenBank/DDBJ whole genome shotgun (WGS) entry which is preliminary data.</text>
</comment>
<protein>
    <recommendedName>
        <fullName evidence="4">Androgen receptor</fullName>
    </recommendedName>
</protein>
<evidence type="ECO:0000313" key="3">
    <source>
        <dbReference type="Proteomes" id="UP001529510"/>
    </source>
</evidence>
<feature type="non-terminal residue" evidence="2">
    <location>
        <position position="1"/>
    </location>
</feature>
<evidence type="ECO:0000256" key="1">
    <source>
        <dbReference type="SAM" id="MobiDB-lite"/>
    </source>
</evidence>
<dbReference type="EMBL" id="JAMKFB020000011">
    <property type="protein sequence ID" value="KAL0180517.1"/>
    <property type="molecule type" value="Genomic_DNA"/>
</dbReference>
<sequence length="65" mass="6863">SCLENDSLSLLDKTLEDQADTASLRSRGSVQSLGSGESAQPRGPMPKRQAFGPGQVFNGTQGRQV</sequence>
<keyword evidence="3" id="KW-1185">Reference proteome</keyword>
<evidence type="ECO:0000313" key="2">
    <source>
        <dbReference type="EMBL" id="KAL0180517.1"/>
    </source>
</evidence>
<accession>A0ABD0Q2T5</accession>
<feature type="compositionally biased region" description="Polar residues" evidence="1">
    <location>
        <begin position="20"/>
        <end position="38"/>
    </location>
</feature>
<feature type="region of interest" description="Disordered" evidence="1">
    <location>
        <begin position="18"/>
        <end position="65"/>
    </location>
</feature>
<organism evidence="2 3">
    <name type="scientific">Cirrhinus mrigala</name>
    <name type="common">Mrigala</name>
    <dbReference type="NCBI Taxonomy" id="683832"/>
    <lineage>
        <taxon>Eukaryota</taxon>
        <taxon>Metazoa</taxon>
        <taxon>Chordata</taxon>
        <taxon>Craniata</taxon>
        <taxon>Vertebrata</taxon>
        <taxon>Euteleostomi</taxon>
        <taxon>Actinopterygii</taxon>
        <taxon>Neopterygii</taxon>
        <taxon>Teleostei</taxon>
        <taxon>Ostariophysi</taxon>
        <taxon>Cypriniformes</taxon>
        <taxon>Cyprinidae</taxon>
        <taxon>Labeoninae</taxon>
        <taxon>Labeonini</taxon>
        <taxon>Cirrhinus</taxon>
    </lineage>
</organism>
<proteinExistence type="predicted"/>
<dbReference type="AlphaFoldDB" id="A0ABD0Q2T5"/>
<name>A0ABD0Q2T5_CIRMR</name>
<dbReference type="Proteomes" id="UP001529510">
    <property type="component" value="Unassembled WGS sequence"/>
</dbReference>
<reference evidence="2 3" key="1">
    <citation type="submission" date="2024-05" db="EMBL/GenBank/DDBJ databases">
        <title>Genome sequencing and assembly of Indian major carp, Cirrhinus mrigala (Hamilton, 1822).</title>
        <authorList>
            <person name="Mohindra V."/>
            <person name="Chowdhury L.M."/>
            <person name="Lal K."/>
            <person name="Jena J.K."/>
        </authorList>
    </citation>
    <scope>NUCLEOTIDE SEQUENCE [LARGE SCALE GENOMIC DNA]</scope>
    <source>
        <strain evidence="2">CM1030</strain>
        <tissue evidence="2">Blood</tissue>
    </source>
</reference>
<gene>
    <name evidence="2" type="ORF">M9458_022923</name>
</gene>
<evidence type="ECO:0008006" key="4">
    <source>
        <dbReference type="Google" id="ProtNLM"/>
    </source>
</evidence>
<feature type="non-terminal residue" evidence="2">
    <location>
        <position position="65"/>
    </location>
</feature>